<dbReference type="AlphaFoldDB" id="A0A2G1W5R8"/>
<evidence type="ECO:0000313" key="6">
    <source>
        <dbReference type="Proteomes" id="UP000225740"/>
    </source>
</evidence>
<feature type="domain" description="Type I restriction modification DNA specificity" evidence="4">
    <location>
        <begin position="18"/>
        <end position="124"/>
    </location>
</feature>
<evidence type="ECO:0000313" key="5">
    <source>
        <dbReference type="EMBL" id="PHQ34365.1"/>
    </source>
</evidence>
<dbReference type="GO" id="GO:0009307">
    <property type="term" value="P:DNA restriction-modification system"/>
    <property type="evidence" value="ECO:0007669"/>
    <property type="project" value="UniProtKB-KW"/>
</dbReference>
<keyword evidence="2" id="KW-0680">Restriction system</keyword>
<dbReference type="SUPFAM" id="SSF116734">
    <property type="entry name" value="DNA methylase specificity domain"/>
    <property type="match status" value="1"/>
</dbReference>
<dbReference type="RefSeq" id="WP_099261640.1">
    <property type="nucleotide sequence ID" value="NZ_NIZW01000011.1"/>
</dbReference>
<reference evidence="5 6" key="1">
    <citation type="submission" date="2017-06" db="EMBL/GenBank/DDBJ databases">
        <title>Description of Rhodopirellula bahusiensis sp. nov.</title>
        <authorList>
            <person name="Kizina J."/>
            <person name="Harder J."/>
        </authorList>
    </citation>
    <scope>NUCLEOTIDE SEQUENCE [LARGE SCALE GENOMIC DNA]</scope>
    <source>
        <strain evidence="5 6">SWK21</strain>
    </source>
</reference>
<organism evidence="5 6">
    <name type="scientific">Rhodopirellula bahusiensis</name>
    <dbReference type="NCBI Taxonomy" id="2014065"/>
    <lineage>
        <taxon>Bacteria</taxon>
        <taxon>Pseudomonadati</taxon>
        <taxon>Planctomycetota</taxon>
        <taxon>Planctomycetia</taxon>
        <taxon>Pirellulales</taxon>
        <taxon>Pirellulaceae</taxon>
        <taxon>Rhodopirellula</taxon>
    </lineage>
</organism>
<dbReference type="EMBL" id="NIZW01000011">
    <property type="protein sequence ID" value="PHQ34365.1"/>
    <property type="molecule type" value="Genomic_DNA"/>
</dbReference>
<dbReference type="Pfam" id="PF01420">
    <property type="entry name" value="Methylase_S"/>
    <property type="match status" value="1"/>
</dbReference>
<comment type="similarity">
    <text evidence="1">Belongs to the type-I restriction system S methylase family.</text>
</comment>
<sequence length="150" mass="17307">MRRLLPALTAREERLISKKFLFDNRYVLYSKIRPYLRKVALPDFTGLCSADVYPVRPVEQRATREFLFSLLISEAFLAYTASLPSRASIPKLNRKELAAYSFCLPPIELQKRYTRILQAHANKTKTFNDAAFQAGQLFDSLVQRAFKGEL</sequence>
<dbReference type="InterPro" id="IPR000055">
    <property type="entry name" value="Restrct_endonuc_typeI_TRD"/>
</dbReference>
<gene>
    <name evidence="5" type="ORF">CEE69_15215</name>
</gene>
<evidence type="ECO:0000256" key="2">
    <source>
        <dbReference type="ARBA" id="ARBA00022747"/>
    </source>
</evidence>
<protein>
    <recommendedName>
        <fullName evidence="4">Type I restriction modification DNA specificity domain-containing protein</fullName>
    </recommendedName>
</protein>
<dbReference type="Proteomes" id="UP000225740">
    <property type="component" value="Unassembled WGS sequence"/>
</dbReference>
<dbReference type="PANTHER" id="PTHR30408">
    <property type="entry name" value="TYPE-1 RESTRICTION ENZYME ECOKI SPECIFICITY PROTEIN"/>
    <property type="match status" value="1"/>
</dbReference>
<comment type="caution">
    <text evidence="5">The sequence shown here is derived from an EMBL/GenBank/DDBJ whole genome shotgun (WGS) entry which is preliminary data.</text>
</comment>
<keyword evidence="6" id="KW-1185">Reference proteome</keyword>
<dbReference type="InterPro" id="IPR052021">
    <property type="entry name" value="Type-I_RS_S_subunit"/>
</dbReference>
<evidence type="ECO:0000256" key="3">
    <source>
        <dbReference type="ARBA" id="ARBA00023125"/>
    </source>
</evidence>
<dbReference type="GeneID" id="95642146"/>
<dbReference type="Gene3D" id="3.90.220.20">
    <property type="entry name" value="DNA methylase specificity domains"/>
    <property type="match status" value="2"/>
</dbReference>
<evidence type="ECO:0000259" key="4">
    <source>
        <dbReference type="Pfam" id="PF01420"/>
    </source>
</evidence>
<keyword evidence="3" id="KW-0238">DNA-binding</keyword>
<evidence type="ECO:0000256" key="1">
    <source>
        <dbReference type="ARBA" id="ARBA00010923"/>
    </source>
</evidence>
<dbReference type="InterPro" id="IPR044946">
    <property type="entry name" value="Restrct_endonuc_typeI_TRD_sf"/>
</dbReference>
<dbReference type="GO" id="GO:0003677">
    <property type="term" value="F:DNA binding"/>
    <property type="evidence" value="ECO:0007669"/>
    <property type="project" value="UniProtKB-KW"/>
</dbReference>
<proteinExistence type="inferred from homology"/>
<dbReference type="OrthoDB" id="9811611at2"/>
<accession>A0A2G1W5R8</accession>
<name>A0A2G1W5R8_9BACT</name>
<dbReference type="PANTHER" id="PTHR30408:SF12">
    <property type="entry name" value="TYPE I RESTRICTION ENZYME MJAVIII SPECIFICITY SUBUNIT"/>
    <property type="match status" value="1"/>
</dbReference>